<feature type="region of interest" description="Disordered" evidence="6">
    <location>
        <begin position="34"/>
        <end position="60"/>
    </location>
</feature>
<keyword evidence="3" id="KW-0675">Receptor</keyword>
<keyword evidence="9" id="KW-1185">Reference proteome</keyword>
<gene>
    <name evidence="8" type="ORF">RIMI_LOCUS8331221</name>
</gene>
<evidence type="ECO:0000313" key="9">
    <source>
        <dbReference type="Proteomes" id="UP001176940"/>
    </source>
</evidence>
<dbReference type="SMART" id="SM00409">
    <property type="entry name" value="IG"/>
    <property type="match status" value="1"/>
</dbReference>
<dbReference type="InterPro" id="IPR007110">
    <property type="entry name" value="Ig-like_dom"/>
</dbReference>
<evidence type="ECO:0000256" key="4">
    <source>
        <dbReference type="ARBA" id="ARBA00023319"/>
    </source>
</evidence>
<feature type="compositionally biased region" description="Polar residues" evidence="6">
    <location>
        <begin position="47"/>
        <end position="60"/>
    </location>
</feature>
<dbReference type="InterPro" id="IPR051287">
    <property type="entry name" value="TCR_variable_region"/>
</dbReference>
<dbReference type="Gene3D" id="2.60.40.10">
    <property type="entry name" value="Immunoglobulins"/>
    <property type="match status" value="1"/>
</dbReference>
<evidence type="ECO:0000256" key="1">
    <source>
        <dbReference type="ARBA" id="ARBA00022729"/>
    </source>
</evidence>
<reference evidence="8" key="1">
    <citation type="submission" date="2023-07" db="EMBL/GenBank/DDBJ databases">
        <authorList>
            <person name="Stuckert A."/>
        </authorList>
    </citation>
    <scope>NUCLEOTIDE SEQUENCE</scope>
</reference>
<evidence type="ECO:0000256" key="6">
    <source>
        <dbReference type="SAM" id="MobiDB-lite"/>
    </source>
</evidence>
<dbReference type="Pfam" id="PF07686">
    <property type="entry name" value="V-set"/>
    <property type="match status" value="1"/>
</dbReference>
<evidence type="ECO:0000256" key="5">
    <source>
        <dbReference type="ARBA" id="ARBA00043266"/>
    </source>
</evidence>
<sequence>MDYLHVGQYTPAQGKIALCRRVLWRTENELQSNITASMQPAGKERVNQTPENSAHKTQNQSRQIQCSSFFEVVLYSLYYKNSLAREPKTAMMIWLYLILNIALPASICRADYVTQSKHEETAIEGNQVTLDCEYETKSTSPYLFWYVQYPGKSPLNIIRKAGFKEEKEPSMGKFSARPVDKKFIPLLISHLNPSDTGVYFCAVSDTVCQYRDITGQEPVQSYMIQYTLPF</sequence>
<dbReference type="SUPFAM" id="SSF48726">
    <property type="entry name" value="Immunoglobulin"/>
    <property type="match status" value="1"/>
</dbReference>
<keyword evidence="5" id="KW-0391">Immunity</keyword>
<evidence type="ECO:0000259" key="7">
    <source>
        <dbReference type="PROSITE" id="PS50835"/>
    </source>
</evidence>
<dbReference type="PANTHER" id="PTHR19367">
    <property type="entry name" value="T-CELL RECEPTOR ALPHA CHAIN V REGION"/>
    <property type="match status" value="1"/>
</dbReference>
<name>A0ABN9LEH1_9NEOB</name>
<dbReference type="EMBL" id="CAUEEQ010016454">
    <property type="protein sequence ID" value="CAJ0940167.1"/>
    <property type="molecule type" value="Genomic_DNA"/>
</dbReference>
<dbReference type="PANTHER" id="PTHR19367:SF18">
    <property type="entry name" value="T CELL RECEPTOR ALPHA VARIABLE 16"/>
    <property type="match status" value="1"/>
</dbReference>
<dbReference type="InterPro" id="IPR036179">
    <property type="entry name" value="Ig-like_dom_sf"/>
</dbReference>
<dbReference type="InterPro" id="IPR013783">
    <property type="entry name" value="Ig-like_fold"/>
</dbReference>
<dbReference type="InterPro" id="IPR003599">
    <property type="entry name" value="Ig_sub"/>
</dbReference>
<protein>
    <recommendedName>
        <fullName evidence="7">Ig-like domain-containing protein</fullName>
    </recommendedName>
</protein>
<proteinExistence type="predicted"/>
<evidence type="ECO:0000256" key="3">
    <source>
        <dbReference type="ARBA" id="ARBA00023170"/>
    </source>
</evidence>
<dbReference type="SMART" id="SM00406">
    <property type="entry name" value="IGv"/>
    <property type="match status" value="1"/>
</dbReference>
<accession>A0ABN9LEH1</accession>
<evidence type="ECO:0000313" key="8">
    <source>
        <dbReference type="EMBL" id="CAJ0940167.1"/>
    </source>
</evidence>
<keyword evidence="2" id="KW-1064">Adaptive immunity</keyword>
<evidence type="ECO:0000256" key="2">
    <source>
        <dbReference type="ARBA" id="ARBA00023130"/>
    </source>
</evidence>
<dbReference type="PROSITE" id="PS50835">
    <property type="entry name" value="IG_LIKE"/>
    <property type="match status" value="1"/>
</dbReference>
<keyword evidence="4" id="KW-0393">Immunoglobulin domain</keyword>
<comment type="caution">
    <text evidence="8">The sequence shown here is derived from an EMBL/GenBank/DDBJ whole genome shotgun (WGS) entry which is preliminary data.</text>
</comment>
<dbReference type="Proteomes" id="UP001176940">
    <property type="component" value="Unassembled WGS sequence"/>
</dbReference>
<organism evidence="8 9">
    <name type="scientific">Ranitomeya imitator</name>
    <name type="common">mimic poison frog</name>
    <dbReference type="NCBI Taxonomy" id="111125"/>
    <lineage>
        <taxon>Eukaryota</taxon>
        <taxon>Metazoa</taxon>
        <taxon>Chordata</taxon>
        <taxon>Craniata</taxon>
        <taxon>Vertebrata</taxon>
        <taxon>Euteleostomi</taxon>
        <taxon>Amphibia</taxon>
        <taxon>Batrachia</taxon>
        <taxon>Anura</taxon>
        <taxon>Neobatrachia</taxon>
        <taxon>Hyloidea</taxon>
        <taxon>Dendrobatidae</taxon>
        <taxon>Dendrobatinae</taxon>
        <taxon>Ranitomeya</taxon>
    </lineage>
</organism>
<dbReference type="InterPro" id="IPR013106">
    <property type="entry name" value="Ig_V-set"/>
</dbReference>
<feature type="domain" description="Ig-like" evidence="7">
    <location>
        <begin position="104"/>
        <end position="214"/>
    </location>
</feature>
<keyword evidence="5" id="KW-1279">T cell receptor</keyword>
<keyword evidence="1" id="KW-0732">Signal</keyword>